<evidence type="ECO:0000313" key="3">
    <source>
        <dbReference type="Proteomes" id="UP001626537"/>
    </source>
</evidence>
<dbReference type="PANTHER" id="PTHR43194:SF2">
    <property type="entry name" value="PEROXISOMAL MEMBRANE PROTEIN LPX1"/>
    <property type="match status" value="1"/>
</dbReference>
<gene>
    <name evidence="2" type="ORF">R0135_04515</name>
</gene>
<dbReference type="InterPro" id="IPR050228">
    <property type="entry name" value="Carboxylesterase_BioH"/>
</dbReference>
<proteinExistence type="predicted"/>
<dbReference type="SUPFAM" id="SSF53474">
    <property type="entry name" value="alpha/beta-Hydrolases"/>
    <property type="match status" value="1"/>
</dbReference>
<dbReference type="GO" id="GO:0016787">
    <property type="term" value="F:hydrolase activity"/>
    <property type="evidence" value="ECO:0007669"/>
    <property type="project" value="UniProtKB-KW"/>
</dbReference>
<protein>
    <submittedName>
        <fullName evidence="2">Alpha/beta hydrolase</fullName>
    </submittedName>
</protein>
<dbReference type="InterPro" id="IPR000073">
    <property type="entry name" value="AB_hydrolase_1"/>
</dbReference>
<evidence type="ECO:0000259" key="1">
    <source>
        <dbReference type="Pfam" id="PF12697"/>
    </source>
</evidence>
<accession>A0ABZ0I781</accession>
<sequence length="322" mass="35890">MNTEVMTKPDLARELPPDATDVPDWLHKSLRVPREEGWVESGGCDIHYFRWGNPANPGLLLLHGFLAHARCFGFIAPFLAQHYHVVAFDLSGMGDSGVREQYSESVRASEVEDVARATGLFDHAVKPVVIAHSYGGHVALTAMQDSHALFGGLIICDLMVLRPERLKAYFSSEKPLRSDPSRPNRVYPDYEAAKARFVLSPPQPVNVPSLFDYMAYHSLKKVEGGWTWKFDTSVFQSDFGRQERMLRQGEIIAETPGRKAIVYGQDSLLFDDDSAAYIHECGATDIPVIGIPGARHHLMLDEPIAFVSVLRTILAQWEAQSA</sequence>
<evidence type="ECO:0000313" key="2">
    <source>
        <dbReference type="EMBL" id="WOJ94429.1"/>
    </source>
</evidence>
<keyword evidence="3" id="KW-1185">Reference proteome</keyword>
<dbReference type="RefSeq" id="WP_407349065.1">
    <property type="nucleotide sequence ID" value="NZ_CP136864.1"/>
</dbReference>
<dbReference type="Gene3D" id="3.40.50.1820">
    <property type="entry name" value="alpha/beta hydrolase"/>
    <property type="match status" value="1"/>
</dbReference>
<dbReference type="EMBL" id="CP136864">
    <property type="protein sequence ID" value="WOJ94429.1"/>
    <property type="molecule type" value="Genomic_DNA"/>
</dbReference>
<organism evidence="2 3">
    <name type="scientific">Congregibacter variabilis</name>
    <dbReference type="NCBI Taxonomy" id="3081200"/>
    <lineage>
        <taxon>Bacteria</taxon>
        <taxon>Pseudomonadati</taxon>
        <taxon>Pseudomonadota</taxon>
        <taxon>Gammaproteobacteria</taxon>
        <taxon>Cellvibrionales</taxon>
        <taxon>Halieaceae</taxon>
        <taxon>Congregibacter</taxon>
    </lineage>
</organism>
<name>A0ABZ0I781_9GAMM</name>
<dbReference type="Proteomes" id="UP001626537">
    <property type="component" value="Chromosome"/>
</dbReference>
<feature type="domain" description="AB hydrolase-1" evidence="1">
    <location>
        <begin position="59"/>
        <end position="307"/>
    </location>
</feature>
<keyword evidence="2" id="KW-0378">Hydrolase</keyword>
<dbReference type="PANTHER" id="PTHR43194">
    <property type="entry name" value="HYDROLASE ALPHA/BETA FOLD FAMILY"/>
    <property type="match status" value="1"/>
</dbReference>
<reference evidence="2 3" key="1">
    <citation type="submission" date="2023-10" db="EMBL/GenBank/DDBJ databases">
        <title>Two novel species belonging to the OM43/NOR5 clade.</title>
        <authorList>
            <person name="Park M."/>
        </authorList>
    </citation>
    <scope>NUCLEOTIDE SEQUENCE [LARGE SCALE GENOMIC DNA]</scope>
    <source>
        <strain evidence="2 3">IMCC43200</strain>
    </source>
</reference>
<dbReference type="InterPro" id="IPR029058">
    <property type="entry name" value="AB_hydrolase_fold"/>
</dbReference>
<dbReference type="Pfam" id="PF12697">
    <property type="entry name" value="Abhydrolase_6"/>
    <property type="match status" value="1"/>
</dbReference>